<dbReference type="UniPathway" id="UPA00219"/>
<evidence type="ECO:0000256" key="5">
    <source>
        <dbReference type="ARBA" id="ARBA00022960"/>
    </source>
</evidence>
<dbReference type="Pfam" id="PF03734">
    <property type="entry name" value="YkuD"/>
    <property type="match status" value="1"/>
</dbReference>
<dbReference type="GO" id="GO:0071972">
    <property type="term" value="F:peptidoglycan L,D-transpeptidase activity"/>
    <property type="evidence" value="ECO:0007669"/>
    <property type="project" value="TreeGrafter"/>
</dbReference>
<dbReference type="GO" id="GO:0018104">
    <property type="term" value="P:peptidoglycan-protein cross-linking"/>
    <property type="evidence" value="ECO:0007669"/>
    <property type="project" value="TreeGrafter"/>
</dbReference>
<dbReference type="GO" id="GO:0005576">
    <property type="term" value="C:extracellular region"/>
    <property type="evidence" value="ECO:0007669"/>
    <property type="project" value="TreeGrafter"/>
</dbReference>
<dbReference type="FunFam" id="2.40.440.10:FF:000003">
    <property type="entry name" value="L,D-transpeptidase YciB"/>
    <property type="match status" value="1"/>
</dbReference>
<comment type="caution">
    <text evidence="11">The sequence shown here is derived from an EMBL/GenBank/DDBJ whole genome shotgun (WGS) entry which is preliminary data.</text>
</comment>
<evidence type="ECO:0000256" key="4">
    <source>
        <dbReference type="ARBA" id="ARBA00022801"/>
    </source>
</evidence>
<sequence length="303" mass="33111">MSPYYSARRLKLYLQRTIKLLLVFGLLFTAFYTGAAAEAASSSELLVVNKQTNKLAYFSGGKLVRTFSVATGKTTSLTPEGSFPIVVKIKNRPYYKENIPGGDPTNPLGDRWLGLEVNGTKGTTYAIHGNNNESSIGKYVSAGCIRMHNEDIHWLYPLIAKNTKVVITSTTLDMEQIAVKNGYPLGSKMFAASLIINGVSTRLKDSFVLDHSRVFIPLRESVALLGGTLQQDDRTGALIITIGKYKVTHQALSSTAVVNGKSVTMLPSRSENNRLLIPLGSLPELFGIQVKWNPQAESVTILN</sequence>
<evidence type="ECO:0000256" key="9">
    <source>
        <dbReference type="PROSITE-ProRule" id="PRU01373"/>
    </source>
</evidence>
<dbReference type="PANTHER" id="PTHR30582:SF4">
    <property type="entry name" value="L,D-TRANSPEPTIDASE YQJB-RELATED"/>
    <property type="match status" value="1"/>
</dbReference>
<keyword evidence="5 9" id="KW-0133">Cell shape</keyword>
<keyword evidence="12" id="KW-1185">Reference proteome</keyword>
<dbReference type="AlphaFoldDB" id="A0A7X2L037"/>
<dbReference type="SUPFAM" id="SSF141523">
    <property type="entry name" value="L,D-transpeptidase catalytic domain-like"/>
    <property type="match status" value="1"/>
</dbReference>
<keyword evidence="6 9" id="KW-0573">Peptidoglycan synthesis</keyword>
<dbReference type="Proteomes" id="UP000463051">
    <property type="component" value="Unassembled WGS sequence"/>
</dbReference>
<feature type="active site" description="Nucleophile" evidence="9">
    <location>
        <position position="144"/>
    </location>
</feature>
<accession>A0A7X2L037</accession>
<dbReference type="GO" id="GO:0008360">
    <property type="term" value="P:regulation of cell shape"/>
    <property type="evidence" value="ECO:0007669"/>
    <property type="project" value="UniProtKB-UniRule"/>
</dbReference>
<dbReference type="RefSeq" id="WP_154116504.1">
    <property type="nucleotide sequence ID" value="NZ_WJXB01000001.1"/>
</dbReference>
<evidence type="ECO:0000256" key="6">
    <source>
        <dbReference type="ARBA" id="ARBA00022984"/>
    </source>
</evidence>
<dbReference type="InterPro" id="IPR038063">
    <property type="entry name" value="Transpep_catalytic_dom"/>
</dbReference>
<gene>
    <name evidence="11" type="ORF">GJB61_01665</name>
</gene>
<dbReference type="InterPro" id="IPR012854">
    <property type="entry name" value="Cu_amine_oxidase-like_N"/>
</dbReference>
<dbReference type="Gene3D" id="2.40.440.10">
    <property type="entry name" value="L,D-transpeptidase catalytic domain-like"/>
    <property type="match status" value="1"/>
</dbReference>
<evidence type="ECO:0000256" key="7">
    <source>
        <dbReference type="ARBA" id="ARBA00023316"/>
    </source>
</evidence>
<dbReference type="EMBL" id="WJXB01000001">
    <property type="protein sequence ID" value="MRN51713.1"/>
    <property type="molecule type" value="Genomic_DNA"/>
</dbReference>
<proteinExistence type="inferred from homology"/>
<evidence type="ECO:0000313" key="12">
    <source>
        <dbReference type="Proteomes" id="UP000463051"/>
    </source>
</evidence>
<organism evidence="11 12">
    <name type="scientific">Paenibacillus monticola</name>
    <dbReference type="NCBI Taxonomy" id="2666075"/>
    <lineage>
        <taxon>Bacteria</taxon>
        <taxon>Bacillati</taxon>
        <taxon>Bacillota</taxon>
        <taxon>Bacilli</taxon>
        <taxon>Bacillales</taxon>
        <taxon>Paenibacillaceae</taxon>
        <taxon>Paenibacillus</taxon>
    </lineage>
</organism>
<evidence type="ECO:0000313" key="11">
    <source>
        <dbReference type="EMBL" id="MRN51713.1"/>
    </source>
</evidence>
<evidence type="ECO:0000256" key="1">
    <source>
        <dbReference type="ARBA" id="ARBA00004752"/>
    </source>
</evidence>
<comment type="pathway">
    <text evidence="8">Glycan biosynthesis.</text>
</comment>
<dbReference type="PANTHER" id="PTHR30582">
    <property type="entry name" value="L,D-TRANSPEPTIDASE"/>
    <property type="match status" value="1"/>
</dbReference>
<dbReference type="CDD" id="cd16913">
    <property type="entry name" value="YkuD_like"/>
    <property type="match status" value="1"/>
</dbReference>
<evidence type="ECO:0000259" key="10">
    <source>
        <dbReference type="PROSITE" id="PS52029"/>
    </source>
</evidence>
<protein>
    <submittedName>
        <fullName evidence="11">L,D-transpeptidase family protein</fullName>
    </submittedName>
</protein>
<keyword evidence="4" id="KW-0378">Hydrolase</keyword>
<dbReference type="SUPFAM" id="SSF55383">
    <property type="entry name" value="Copper amine oxidase, domain N"/>
    <property type="match status" value="1"/>
</dbReference>
<dbReference type="Pfam" id="PF07833">
    <property type="entry name" value="Cu_amine_oxidN1"/>
    <property type="match status" value="1"/>
</dbReference>
<dbReference type="InterPro" id="IPR005490">
    <property type="entry name" value="LD_TPept_cat_dom"/>
</dbReference>
<feature type="domain" description="L,D-TPase catalytic" evidence="10">
    <location>
        <begin position="44"/>
        <end position="168"/>
    </location>
</feature>
<feature type="active site" description="Proton donor/acceptor" evidence="9">
    <location>
        <position position="128"/>
    </location>
</feature>
<comment type="similarity">
    <text evidence="2">Belongs to the YkuD family.</text>
</comment>
<reference evidence="11 12" key="1">
    <citation type="submission" date="2019-11" db="EMBL/GenBank/DDBJ databases">
        <title>Paenibacillus monticola sp. nov., a novel PGPR strain isolated from mountain sample in China.</title>
        <authorList>
            <person name="Zhao Q."/>
            <person name="Li H.-P."/>
            <person name="Zhang J.-L."/>
        </authorList>
    </citation>
    <scope>NUCLEOTIDE SEQUENCE [LARGE SCALE GENOMIC DNA]</scope>
    <source>
        <strain evidence="11 12">LC-T2</strain>
    </source>
</reference>
<comment type="pathway">
    <text evidence="1 9">Cell wall biogenesis; peptidoglycan biosynthesis.</text>
</comment>
<evidence type="ECO:0000256" key="3">
    <source>
        <dbReference type="ARBA" id="ARBA00022679"/>
    </source>
</evidence>
<evidence type="ECO:0000256" key="2">
    <source>
        <dbReference type="ARBA" id="ARBA00005992"/>
    </source>
</evidence>
<dbReference type="PROSITE" id="PS52029">
    <property type="entry name" value="LD_TPASE"/>
    <property type="match status" value="1"/>
</dbReference>
<dbReference type="Gene3D" id="3.30.457.10">
    <property type="entry name" value="Copper amine oxidase-like, N-terminal domain"/>
    <property type="match status" value="1"/>
</dbReference>
<dbReference type="InterPro" id="IPR036582">
    <property type="entry name" value="Mao_N_sf"/>
</dbReference>
<evidence type="ECO:0000256" key="8">
    <source>
        <dbReference type="ARBA" id="ARBA00060592"/>
    </source>
</evidence>
<keyword evidence="7 9" id="KW-0961">Cell wall biogenesis/degradation</keyword>
<keyword evidence="3" id="KW-0808">Transferase</keyword>
<name>A0A7X2L037_9BACL</name>
<dbReference type="GO" id="GO:0016740">
    <property type="term" value="F:transferase activity"/>
    <property type="evidence" value="ECO:0007669"/>
    <property type="project" value="UniProtKB-KW"/>
</dbReference>
<dbReference type="GO" id="GO:0071555">
    <property type="term" value="P:cell wall organization"/>
    <property type="evidence" value="ECO:0007669"/>
    <property type="project" value="UniProtKB-UniRule"/>
</dbReference>
<dbReference type="InterPro" id="IPR050979">
    <property type="entry name" value="LD-transpeptidase"/>
</dbReference>